<sequence length="393" mass="43228">MSAEVSAPGDNLAAVSGTGDVDDNQPQPTGCLVAFKLNNSDQPPERAMLSSRDGNRVYVRAVDPCDPQPPNIRASPGDEGTVLKNDLAELYVRRVAAADDPLDDGVPLFTGDEVAVMEHISHISHHTAMEGDEGYLLWQRIVPTREEPGRVFARTLRHDEPDDGRRAHVRPGDQLILDDIRLEIDYVDQWEGEGVTGYVPLTPVLFTWMRFGTGHSEDKQRYLLSAARRLDRAQTLFERVGELRDQLQNRPPEGAPALRRAAFELIGTTEMAIVALNRAMTMCADAMDAIGTSVSLPMTITNLRECVVQIRDSYEHIDERAVGEVRRNPNINAHSIFDHDQIVANGVITYGGYYLDLATDVPDLITAVRQYLKDAAAETLPSNSSTSTVSGSA</sequence>
<evidence type="ECO:0000313" key="2">
    <source>
        <dbReference type="EMBL" id="AFS14119.1"/>
    </source>
</evidence>
<evidence type="ECO:0000256" key="1">
    <source>
        <dbReference type="SAM" id="MobiDB-lite"/>
    </source>
</evidence>
<accession>J9WAA0</accession>
<dbReference type="HOGENOM" id="CLU_701747_0_0_11"/>
<evidence type="ECO:0000313" key="3">
    <source>
        <dbReference type="Proteomes" id="UP000007329"/>
    </source>
</evidence>
<protein>
    <submittedName>
        <fullName evidence="2">Light-mediated development protein DET1</fullName>
    </submittedName>
</protein>
<dbReference type="Proteomes" id="UP000007329">
    <property type="component" value="Chromosome"/>
</dbReference>
<reference evidence="2 3" key="1">
    <citation type="journal article" date="2007" name="PLoS ONE">
        <title>Molecular analysis of a leprosy immunotherapeutic bacillus provides insights into Mycobacterium evolution.</title>
        <authorList>
            <person name="Ahmed N."/>
            <person name="Saini V."/>
            <person name="Raghuvanshi S."/>
            <person name="Khurana J.P."/>
            <person name="Tyagi A.K."/>
            <person name="Tyagi A.K."/>
            <person name="Hasnain S.E."/>
        </authorList>
    </citation>
    <scope>NUCLEOTIDE SEQUENCE [LARGE SCALE GENOMIC DNA]</scope>
    <source>
        <strain evidence="2">MTCC 9506</strain>
    </source>
</reference>
<reference evidence="2 3" key="2">
    <citation type="journal article" date="2012" name="Nucleic Acids Res.">
        <title>Massive gene acquisitions in Mycobacterium indicus pranii provide a perspective on mycobacterial evolution.</title>
        <authorList>
            <person name="Saini V."/>
            <person name="Raghuvanshi S."/>
            <person name="Khurana J.P."/>
            <person name="Ahmed N."/>
            <person name="Hasnain S.E."/>
            <person name="Tyagi A.K."/>
            <person name="Tyagi A.K."/>
        </authorList>
    </citation>
    <scope>NUCLEOTIDE SEQUENCE [LARGE SCALE GENOMIC DNA]</scope>
    <source>
        <strain evidence="3">DSM 45239 / MTCC 9506</strain>
    </source>
</reference>
<proteinExistence type="predicted"/>
<dbReference type="EMBL" id="CP002275">
    <property type="protein sequence ID" value="AFS14119.1"/>
    <property type="molecule type" value="Genomic_DNA"/>
</dbReference>
<feature type="region of interest" description="Disordered" evidence="1">
    <location>
        <begin position="1"/>
        <end position="29"/>
    </location>
</feature>
<dbReference type="PATRIC" id="fig|1232724.3.peg.2147"/>
<dbReference type="AlphaFoldDB" id="J9WAA0"/>
<dbReference type="KEGG" id="mid:MIP_03090"/>
<gene>
    <name evidence="2" type="ORF">MIP_03090</name>
</gene>
<organism evidence="2 3">
    <name type="scientific">Mycobacterium indicus pranii (strain DSM 45239 / MTCC 9506)</name>
    <dbReference type="NCBI Taxonomy" id="1232724"/>
    <lineage>
        <taxon>Bacteria</taxon>
        <taxon>Bacillati</taxon>
        <taxon>Actinomycetota</taxon>
        <taxon>Actinomycetes</taxon>
        <taxon>Mycobacteriales</taxon>
        <taxon>Mycobacteriaceae</taxon>
        <taxon>Mycobacterium</taxon>
        <taxon>Mycobacterium avium complex (MAC)</taxon>
    </lineage>
</organism>
<name>J9WAA0_MYCIP</name>